<keyword evidence="4" id="KW-0808">Transferase</keyword>
<dbReference type="InterPro" id="IPR047718">
    <property type="entry name" value="RsbA-like_anti_sig"/>
</dbReference>
<dbReference type="Pfam" id="PF14417">
    <property type="entry name" value="MEDS"/>
    <property type="match status" value="1"/>
</dbReference>
<feature type="domain" description="Histidine kinase/HSP90-like ATPase" evidence="2">
    <location>
        <begin position="201"/>
        <end position="311"/>
    </location>
</feature>
<keyword evidence="5" id="KW-1185">Reference proteome</keyword>
<comment type="caution">
    <text evidence="4">The sequence shown here is derived from an EMBL/GenBank/DDBJ whole genome shotgun (WGS) entry which is preliminary data.</text>
</comment>
<name>A0ABV2UGM1_9ACTN</name>
<dbReference type="Gene3D" id="3.30.565.10">
    <property type="entry name" value="Histidine kinase-like ATPase, C-terminal domain"/>
    <property type="match status" value="1"/>
</dbReference>
<dbReference type="GO" id="GO:0016301">
    <property type="term" value="F:kinase activity"/>
    <property type="evidence" value="ECO:0007669"/>
    <property type="project" value="UniProtKB-KW"/>
</dbReference>
<evidence type="ECO:0000256" key="1">
    <source>
        <dbReference type="ARBA" id="ARBA00022527"/>
    </source>
</evidence>
<dbReference type="RefSeq" id="WP_356500455.1">
    <property type="nucleotide sequence ID" value="NZ_JBEXIP010000032.1"/>
</dbReference>
<keyword evidence="4" id="KW-0418">Kinase</keyword>
<evidence type="ECO:0000259" key="3">
    <source>
        <dbReference type="Pfam" id="PF14417"/>
    </source>
</evidence>
<evidence type="ECO:0000259" key="2">
    <source>
        <dbReference type="Pfam" id="PF13581"/>
    </source>
</evidence>
<dbReference type="InterPro" id="IPR025847">
    <property type="entry name" value="MEDS_domain"/>
</dbReference>
<dbReference type="InterPro" id="IPR036890">
    <property type="entry name" value="HATPase_C_sf"/>
</dbReference>
<dbReference type="Proteomes" id="UP001550044">
    <property type="component" value="Unassembled WGS sequence"/>
</dbReference>
<organism evidence="4 5">
    <name type="scientific">Streptomyces sp. 900116325</name>
    <dbReference type="NCBI Taxonomy" id="3154295"/>
    <lineage>
        <taxon>Bacteria</taxon>
        <taxon>Bacillati</taxon>
        <taxon>Actinomycetota</taxon>
        <taxon>Actinomycetes</taxon>
        <taxon>Kitasatosporales</taxon>
        <taxon>Streptomycetaceae</taxon>
        <taxon>Streptomyces</taxon>
    </lineage>
</organism>
<evidence type="ECO:0000313" key="4">
    <source>
        <dbReference type="EMBL" id="MET8437000.1"/>
    </source>
</evidence>
<evidence type="ECO:0000313" key="5">
    <source>
        <dbReference type="Proteomes" id="UP001550044"/>
    </source>
</evidence>
<dbReference type="InterPro" id="IPR003594">
    <property type="entry name" value="HATPase_dom"/>
</dbReference>
<dbReference type="PANTHER" id="PTHR35526:SF3">
    <property type="entry name" value="ANTI-SIGMA-F FACTOR RSBW"/>
    <property type="match status" value="1"/>
</dbReference>
<accession>A0ABV2UGM1</accession>
<sequence length="316" mass="33930">MSERGTPVSPAEFTHTALLYRGPEEYVSTVSGFVRSALENDEPVFVAVPGARLNALRQSLGEDLASDHTVDMNDLGRNPGRILAALLSFVERHPGRSVCVVQEPLWPGRSTAEILEATRHEALTNTAFATSTATFLCLYDEEALPPTVLAQARRTHPLLVTDGDAWASDTYTDPLSVSAECDRPLPEPAATVPVLVFGAGQTALARQYTEGWARGTLLSAARRRDLVLAVGEAIANSVAHGGGRGALRIWTVEGRVVVAEIRDSGRLLDPLAGRHRPHPTSADGGRGLWMIHQLCDLVETRAADTGLTLRLHVTVG</sequence>
<dbReference type="NCBIfam" id="NF041045">
    <property type="entry name" value="RsbA_anti_sig"/>
    <property type="match status" value="1"/>
</dbReference>
<gene>
    <name evidence="4" type="ORF">ABZV61_30380</name>
</gene>
<dbReference type="CDD" id="cd16936">
    <property type="entry name" value="HATPase_RsbW-like"/>
    <property type="match status" value="1"/>
</dbReference>
<dbReference type="PANTHER" id="PTHR35526">
    <property type="entry name" value="ANTI-SIGMA-F FACTOR RSBW-RELATED"/>
    <property type="match status" value="1"/>
</dbReference>
<reference evidence="4 5" key="1">
    <citation type="submission" date="2024-06" db="EMBL/GenBank/DDBJ databases">
        <title>The Natural Products Discovery Center: Release of the First 8490 Sequenced Strains for Exploring Actinobacteria Biosynthetic Diversity.</title>
        <authorList>
            <person name="Kalkreuter E."/>
            <person name="Kautsar S.A."/>
            <person name="Yang D."/>
            <person name="Bader C.D."/>
            <person name="Teijaro C.N."/>
            <person name="Fluegel L."/>
            <person name="Davis C.M."/>
            <person name="Simpson J.R."/>
            <person name="Lauterbach L."/>
            <person name="Steele A.D."/>
            <person name="Gui C."/>
            <person name="Meng S."/>
            <person name="Li G."/>
            <person name="Viehrig K."/>
            <person name="Ye F."/>
            <person name="Su P."/>
            <person name="Kiefer A.F."/>
            <person name="Nichols A."/>
            <person name="Cepeda A.J."/>
            <person name="Yan W."/>
            <person name="Fan B."/>
            <person name="Jiang Y."/>
            <person name="Adhikari A."/>
            <person name="Zheng C.-J."/>
            <person name="Schuster L."/>
            <person name="Cowan T.M."/>
            <person name="Smanski M.J."/>
            <person name="Chevrette M.G."/>
            <person name="De Carvalho L.P.S."/>
            <person name="Shen B."/>
        </authorList>
    </citation>
    <scope>NUCLEOTIDE SEQUENCE [LARGE SCALE GENOMIC DNA]</scope>
    <source>
        <strain evidence="4 5">NPDC005137</strain>
    </source>
</reference>
<dbReference type="SUPFAM" id="SSF55874">
    <property type="entry name" value="ATPase domain of HSP90 chaperone/DNA topoisomerase II/histidine kinase"/>
    <property type="match status" value="1"/>
</dbReference>
<dbReference type="EMBL" id="JBEXIP010000032">
    <property type="protein sequence ID" value="MET8437000.1"/>
    <property type="molecule type" value="Genomic_DNA"/>
</dbReference>
<dbReference type="Pfam" id="PF13581">
    <property type="entry name" value="HATPase_c_2"/>
    <property type="match status" value="1"/>
</dbReference>
<keyword evidence="1" id="KW-0723">Serine/threonine-protein kinase</keyword>
<dbReference type="InterPro" id="IPR050267">
    <property type="entry name" value="Anti-sigma-factor_SerPK"/>
</dbReference>
<proteinExistence type="predicted"/>
<protein>
    <submittedName>
        <fullName evidence="4">Sensor histidine kinase</fullName>
    </submittedName>
</protein>
<feature type="domain" description="MEDS" evidence="3">
    <location>
        <begin position="14"/>
        <end position="157"/>
    </location>
</feature>